<dbReference type="GeneID" id="5486183"/>
<dbReference type="AlphaFoldDB" id="A7EUU8"/>
<dbReference type="InParanoid" id="A7EUU8"/>
<proteinExistence type="predicted"/>
<keyword evidence="2" id="KW-1185">Reference proteome</keyword>
<evidence type="ECO:0000313" key="2">
    <source>
        <dbReference type="Proteomes" id="UP000001312"/>
    </source>
</evidence>
<dbReference type="EMBL" id="CH476632">
    <property type="protein sequence ID" value="EDN93240.1"/>
    <property type="molecule type" value="Genomic_DNA"/>
</dbReference>
<protein>
    <submittedName>
        <fullName evidence="1">Uncharacterized protein</fullName>
    </submittedName>
</protein>
<reference evidence="2" key="1">
    <citation type="journal article" date="2011" name="PLoS Genet.">
        <title>Genomic analysis of the necrotrophic fungal pathogens Sclerotinia sclerotiorum and Botrytis cinerea.</title>
        <authorList>
            <person name="Amselem J."/>
            <person name="Cuomo C.A."/>
            <person name="van Kan J.A."/>
            <person name="Viaud M."/>
            <person name="Benito E.P."/>
            <person name="Couloux A."/>
            <person name="Coutinho P.M."/>
            <person name="de Vries R.P."/>
            <person name="Dyer P.S."/>
            <person name="Fillinger S."/>
            <person name="Fournier E."/>
            <person name="Gout L."/>
            <person name="Hahn M."/>
            <person name="Kohn L."/>
            <person name="Lapalu N."/>
            <person name="Plummer K.M."/>
            <person name="Pradier J.M."/>
            <person name="Quevillon E."/>
            <person name="Sharon A."/>
            <person name="Simon A."/>
            <person name="ten Have A."/>
            <person name="Tudzynski B."/>
            <person name="Tudzynski P."/>
            <person name="Wincker P."/>
            <person name="Andrew M."/>
            <person name="Anthouard V."/>
            <person name="Beever R.E."/>
            <person name="Beffa R."/>
            <person name="Benoit I."/>
            <person name="Bouzid O."/>
            <person name="Brault B."/>
            <person name="Chen Z."/>
            <person name="Choquer M."/>
            <person name="Collemare J."/>
            <person name="Cotton P."/>
            <person name="Danchin E.G."/>
            <person name="Da Silva C."/>
            <person name="Gautier A."/>
            <person name="Giraud C."/>
            <person name="Giraud T."/>
            <person name="Gonzalez C."/>
            <person name="Grossetete S."/>
            <person name="Guldener U."/>
            <person name="Henrissat B."/>
            <person name="Howlett B.J."/>
            <person name="Kodira C."/>
            <person name="Kretschmer M."/>
            <person name="Lappartient A."/>
            <person name="Leroch M."/>
            <person name="Levis C."/>
            <person name="Mauceli E."/>
            <person name="Neuveglise C."/>
            <person name="Oeser B."/>
            <person name="Pearson M."/>
            <person name="Poulain J."/>
            <person name="Poussereau N."/>
            <person name="Quesneville H."/>
            <person name="Rascle C."/>
            <person name="Schumacher J."/>
            <person name="Segurens B."/>
            <person name="Sexton A."/>
            <person name="Silva E."/>
            <person name="Sirven C."/>
            <person name="Soanes D.M."/>
            <person name="Talbot N.J."/>
            <person name="Templeton M."/>
            <person name="Yandava C."/>
            <person name="Yarden O."/>
            <person name="Zeng Q."/>
            <person name="Rollins J.A."/>
            <person name="Lebrun M.H."/>
            <person name="Dickman M."/>
        </authorList>
    </citation>
    <scope>NUCLEOTIDE SEQUENCE [LARGE SCALE GENOMIC DNA]</scope>
    <source>
        <strain evidence="2">ATCC 18683 / 1980 / Ss-1</strain>
    </source>
</reference>
<name>A7EUU8_SCLS1</name>
<dbReference type="KEGG" id="ssl:SS1G_09106"/>
<organism evidence="1 2">
    <name type="scientific">Sclerotinia sclerotiorum (strain ATCC 18683 / 1980 / Ss-1)</name>
    <name type="common">White mold</name>
    <name type="synonym">Whetzelinia sclerotiorum</name>
    <dbReference type="NCBI Taxonomy" id="665079"/>
    <lineage>
        <taxon>Eukaryota</taxon>
        <taxon>Fungi</taxon>
        <taxon>Dikarya</taxon>
        <taxon>Ascomycota</taxon>
        <taxon>Pezizomycotina</taxon>
        <taxon>Leotiomycetes</taxon>
        <taxon>Helotiales</taxon>
        <taxon>Sclerotiniaceae</taxon>
        <taxon>Sclerotinia</taxon>
    </lineage>
</organism>
<accession>A7EUU8</accession>
<dbReference type="Proteomes" id="UP000001312">
    <property type="component" value="Unassembled WGS sequence"/>
</dbReference>
<gene>
    <name evidence="1" type="ORF">SS1G_09106</name>
</gene>
<sequence>MFSGSMEASPSVPRGIREKRCEWAFKYELSLKILDALQENMLNQLIGQSGSVWPPSQWLAYRYSPKTSVPIRMAVPAGELVLLAVALNR</sequence>
<evidence type="ECO:0000313" key="1">
    <source>
        <dbReference type="EMBL" id="EDN93240.1"/>
    </source>
</evidence>
<dbReference type="RefSeq" id="XP_001590341.1">
    <property type="nucleotide sequence ID" value="XM_001590291.1"/>
</dbReference>